<name>A0A9Q0N5G7_9DIPT</name>
<feature type="non-terminal residue" evidence="13">
    <location>
        <position position="1358"/>
    </location>
</feature>
<evidence type="ECO:0000256" key="4">
    <source>
        <dbReference type="ARBA" id="ARBA00022737"/>
    </source>
</evidence>
<evidence type="ECO:0000256" key="9">
    <source>
        <dbReference type="ARBA" id="ARBA00022833"/>
    </source>
</evidence>
<dbReference type="InterPro" id="IPR027417">
    <property type="entry name" value="P-loop_NTPase"/>
</dbReference>
<evidence type="ECO:0000256" key="10">
    <source>
        <dbReference type="ARBA" id="ARBA00022840"/>
    </source>
</evidence>
<keyword evidence="4" id="KW-0677">Repeat</keyword>
<evidence type="ECO:0000256" key="2">
    <source>
        <dbReference type="ARBA" id="ARBA00022490"/>
    </source>
</evidence>
<dbReference type="InterPro" id="IPR041679">
    <property type="entry name" value="DNA2/NAM7-like_C"/>
</dbReference>
<keyword evidence="3" id="KW-0479">Metal-binding</keyword>
<dbReference type="Pfam" id="PF20173">
    <property type="entry name" value="ZnF_RZ-type"/>
    <property type="match status" value="1"/>
</dbReference>
<dbReference type="Pfam" id="PF13087">
    <property type="entry name" value="AAA_12"/>
    <property type="match status" value="2"/>
</dbReference>
<accession>A0A9Q0N5G7</accession>
<evidence type="ECO:0000256" key="3">
    <source>
        <dbReference type="ARBA" id="ARBA00022723"/>
    </source>
</evidence>
<keyword evidence="11" id="KW-0391">Immunity</keyword>
<evidence type="ECO:0000313" key="13">
    <source>
        <dbReference type="EMBL" id="KAJ6643913.1"/>
    </source>
</evidence>
<dbReference type="SMART" id="SM00438">
    <property type="entry name" value="ZnF_NFX"/>
    <property type="match status" value="8"/>
</dbReference>
<dbReference type="GO" id="GO:0031380">
    <property type="term" value="C:nuclear RNA-directed RNA polymerase complex"/>
    <property type="evidence" value="ECO:0007669"/>
    <property type="project" value="TreeGrafter"/>
</dbReference>
<dbReference type="FunFam" id="3.40.50.300:FF:000742">
    <property type="entry name" value="NFX1-type zinc finger-containing protein 1"/>
    <property type="match status" value="1"/>
</dbReference>
<dbReference type="PANTHER" id="PTHR10887">
    <property type="entry name" value="DNA2/NAM7 HELICASE FAMILY"/>
    <property type="match status" value="1"/>
</dbReference>
<feature type="non-terminal residue" evidence="13">
    <location>
        <position position="1"/>
    </location>
</feature>
<dbReference type="GO" id="GO:0031048">
    <property type="term" value="P:regulatory ncRNA-mediated heterochromatin formation"/>
    <property type="evidence" value="ECO:0007669"/>
    <property type="project" value="TreeGrafter"/>
</dbReference>
<dbReference type="GO" id="GO:0008270">
    <property type="term" value="F:zinc ion binding"/>
    <property type="evidence" value="ECO:0007669"/>
    <property type="project" value="UniProtKB-KW"/>
</dbReference>
<keyword evidence="10" id="KW-0067">ATP-binding</keyword>
<dbReference type="Gene3D" id="3.40.50.300">
    <property type="entry name" value="P-loop containing nucleotide triphosphate hydrolases"/>
    <property type="match status" value="3"/>
</dbReference>
<dbReference type="EMBL" id="WJQU01000002">
    <property type="protein sequence ID" value="KAJ6643913.1"/>
    <property type="molecule type" value="Genomic_DNA"/>
</dbReference>
<protein>
    <submittedName>
        <fullName evidence="13">NFX1-type zinc finger-containing protein 1</fullName>
    </submittedName>
</protein>
<dbReference type="Proteomes" id="UP001151699">
    <property type="component" value="Chromosome B"/>
</dbReference>
<keyword evidence="7" id="KW-0378">Hydrolase</keyword>
<dbReference type="GO" id="GO:0016787">
    <property type="term" value="F:hydrolase activity"/>
    <property type="evidence" value="ECO:0007669"/>
    <property type="project" value="UniProtKB-KW"/>
</dbReference>
<keyword evidence="2" id="KW-0963">Cytoplasm</keyword>
<evidence type="ECO:0000256" key="1">
    <source>
        <dbReference type="ARBA" id="ARBA00004496"/>
    </source>
</evidence>
<feature type="domain" description="RZ-type" evidence="12">
    <location>
        <begin position="1282"/>
        <end position="1354"/>
    </location>
</feature>
<dbReference type="GO" id="GO:0005694">
    <property type="term" value="C:chromosome"/>
    <property type="evidence" value="ECO:0007669"/>
    <property type="project" value="UniProtKB-ARBA"/>
</dbReference>
<dbReference type="CDD" id="cd18808">
    <property type="entry name" value="SF1_C_Upf1"/>
    <property type="match status" value="2"/>
</dbReference>
<keyword evidence="5" id="KW-0547">Nucleotide-binding</keyword>
<organism evidence="13 14">
    <name type="scientific">Pseudolycoriella hygida</name>
    <dbReference type="NCBI Taxonomy" id="35572"/>
    <lineage>
        <taxon>Eukaryota</taxon>
        <taxon>Metazoa</taxon>
        <taxon>Ecdysozoa</taxon>
        <taxon>Arthropoda</taxon>
        <taxon>Hexapoda</taxon>
        <taxon>Insecta</taxon>
        <taxon>Pterygota</taxon>
        <taxon>Neoptera</taxon>
        <taxon>Endopterygota</taxon>
        <taxon>Diptera</taxon>
        <taxon>Nematocera</taxon>
        <taxon>Sciaroidea</taxon>
        <taxon>Sciaridae</taxon>
        <taxon>Pseudolycoriella</taxon>
    </lineage>
</organism>
<dbReference type="FunFam" id="3.40.50.300:FF:000326">
    <property type="entry name" value="P-loop containing nucleoside triphosphate hydrolase"/>
    <property type="match status" value="1"/>
</dbReference>
<dbReference type="PANTHER" id="PTHR10887:SF341">
    <property type="entry name" value="NFX1-TYPE ZINC FINGER-CONTAINING PROTEIN 1"/>
    <property type="match status" value="1"/>
</dbReference>
<sequence>VEEAAEVLEAHIVTALCERTDHLILIGDHLQLRPNPAVYELATRFNLQISLFERLIKNQMEYYQLKQQHRMRPCISSLLVPHIYKQLLDHPSVEEYEDVKGISKNMFFLNHCENEASVQDTKSHLNQFEAEFIVELCRYIVLQGYETSQVTILTTYSGQLYQIRKLMRTKQILNGVRATVVDNYQGEECDIILLSFVRSNEEGNIGFLKDSHRVNVALSRARKGLYCIGNFDCLSEKSTLWQNLFSDLKSQKAIGNALEIYCQNHTDYKSLVNSKDGFNVAPEGGCSRACGYRLPCGHACASVCHIIDVEHVDTYKTCHKTCDQIICEREHRCPKKCHLGEECGKCNKTVEKLRTECQHMVKVSCSGNPSEARCLNPCEKYRICGHKCKNICVVICEAAPCNEKVVVRSPCGHIVTVNCSDAKINSKLLDACTEPCGVELECGHLCKGSCGRCKLGRLHVSCNEKCTKTLVCGHPCTENCSIECPPCKKKCTNSCVHSACSFRCGDPCPPCMEKCTWCCEHLECSKLCCEPCDRISKNMFFLNHCENEASVQDTKSHLNQFEAEFIVELCRYIVLQGYETSQVTILTTYSGQLYQIRKLMRTKQILNGVRATVVDNYQGEECDIILLSFVRSNEEGNIGFLKDSHRVNVALSRARKGLYCIGNFDCLSEKSTLWQNLFSDLKSQKAIGNALEIYCQNHTDYKSLVNSKDGFNVAPEGGCSRACGYRLPCGHACASVCHIIDVEHVDTYKTCHKTCDQIICEREHRCPKKCHLGEECGKCNKTVEKLRTECQHMVKVSCSGNPSEARCLNPCEKYRICGHKCKNICVVICEAAPCNEKVVVRSPCGHIVTVNCSDAKINSKLLDACTEPCGVELECGHLCKGSCGRCKLGRLHVSCNEKCTKTLVCGHPCTENCSIECPPCKKKCTNSCVHSACSFRCGDPCPPCMEKCTWCCEHLECSKLCCEPCDRELCEHPNTNLIKKCGHPSIGVCGEEMPRLCRICNKDDVQDIFFGEEDEEDARFIELKDCKHIIEVGGLIHWLKSESESNETNSGGNSQNSIQFKKCPKCKTIIRHTKSLNTFIQESLRDIEKVKLITRGDPKENRKTQDKLFEKVDNILATESFISDMLHTRSIYKDILFKIKLKKAELPKPKQILNQLSNKFELVEKLRKIWTSFQERQMTQHTISIEVLDQFDRRLRMAASFIRDFKNSDQQRKDITDEVTILELMCDVVVKASRQPSNDTGKKLLNEAFVLANNYGGATETVRNAFKAKVNEASRHSSGLGISMEEKRMVLQAMGLSSGHWYKCPNGHVYAIGDCGGAMQTSTCPECKATIGGQSHRLRSDNAVATEMDGATRPAWPQ</sequence>
<dbReference type="InterPro" id="IPR045055">
    <property type="entry name" value="DNA2/NAM7-like"/>
</dbReference>
<comment type="caution">
    <text evidence="13">The sequence shown here is derived from an EMBL/GenBank/DDBJ whole genome shotgun (WGS) entry which is preliminary data.</text>
</comment>
<keyword evidence="14" id="KW-1185">Reference proteome</keyword>
<keyword evidence="8" id="KW-0347">Helicase</keyword>
<gene>
    <name evidence="13" type="primary">Znfx1_2</name>
    <name evidence="13" type="ORF">Bhyg_08878</name>
</gene>
<evidence type="ECO:0000256" key="11">
    <source>
        <dbReference type="ARBA" id="ARBA00022859"/>
    </source>
</evidence>
<dbReference type="InterPro" id="IPR047187">
    <property type="entry name" value="SF1_C_Upf1"/>
</dbReference>
<dbReference type="PROSITE" id="PS51981">
    <property type="entry name" value="ZF_RZ"/>
    <property type="match status" value="1"/>
</dbReference>
<evidence type="ECO:0000256" key="6">
    <source>
        <dbReference type="ARBA" id="ARBA00022771"/>
    </source>
</evidence>
<dbReference type="GO" id="GO:0005737">
    <property type="term" value="C:cytoplasm"/>
    <property type="evidence" value="ECO:0007669"/>
    <property type="project" value="UniProtKB-SubCell"/>
</dbReference>
<evidence type="ECO:0000259" key="12">
    <source>
        <dbReference type="PROSITE" id="PS51981"/>
    </source>
</evidence>
<evidence type="ECO:0000256" key="5">
    <source>
        <dbReference type="ARBA" id="ARBA00022741"/>
    </source>
</evidence>
<dbReference type="OrthoDB" id="2423195at2759"/>
<proteinExistence type="predicted"/>
<dbReference type="InterPro" id="IPR000967">
    <property type="entry name" value="Znf_NFX1"/>
</dbReference>
<reference evidence="13" key="1">
    <citation type="submission" date="2022-07" db="EMBL/GenBank/DDBJ databases">
        <authorList>
            <person name="Trinca V."/>
            <person name="Uliana J.V.C."/>
            <person name="Torres T.T."/>
            <person name="Ward R.J."/>
            <person name="Monesi N."/>
        </authorList>
    </citation>
    <scope>NUCLEOTIDE SEQUENCE</scope>
    <source>
        <strain evidence="13">HSMRA1968</strain>
        <tissue evidence="13">Whole embryos</tissue>
    </source>
</reference>
<comment type="subcellular location">
    <subcellularLocation>
        <location evidence="1">Cytoplasm</location>
    </subcellularLocation>
</comment>
<dbReference type="GO" id="GO:0005524">
    <property type="term" value="F:ATP binding"/>
    <property type="evidence" value="ECO:0007669"/>
    <property type="project" value="UniProtKB-KW"/>
</dbReference>
<dbReference type="InterPro" id="IPR046439">
    <property type="entry name" value="ZF_RZ_dom"/>
</dbReference>
<dbReference type="GO" id="GO:0004386">
    <property type="term" value="F:helicase activity"/>
    <property type="evidence" value="ECO:0007669"/>
    <property type="project" value="UniProtKB-KW"/>
</dbReference>
<evidence type="ECO:0000256" key="7">
    <source>
        <dbReference type="ARBA" id="ARBA00022801"/>
    </source>
</evidence>
<keyword evidence="9" id="KW-0862">Zinc</keyword>
<dbReference type="SUPFAM" id="SSF52540">
    <property type="entry name" value="P-loop containing nucleoside triphosphate hydrolases"/>
    <property type="match status" value="2"/>
</dbReference>
<keyword evidence="6" id="KW-0863">Zinc-finger</keyword>
<evidence type="ECO:0000313" key="14">
    <source>
        <dbReference type="Proteomes" id="UP001151699"/>
    </source>
</evidence>
<dbReference type="GO" id="GO:0002376">
    <property type="term" value="P:immune system process"/>
    <property type="evidence" value="ECO:0007669"/>
    <property type="project" value="UniProtKB-KW"/>
</dbReference>
<evidence type="ECO:0000256" key="8">
    <source>
        <dbReference type="ARBA" id="ARBA00022806"/>
    </source>
</evidence>